<dbReference type="RefSeq" id="WP_086273488.1">
    <property type="nucleotide sequence ID" value="NZ_NGKU01000001.1"/>
</dbReference>
<keyword evidence="1" id="KW-1133">Transmembrane helix</keyword>
<sequence>MFTKPTFDNNIYMKVFQILYTGLIANLCFWVAIFPLSVVALFLAINPGNIFWFAVSSLWLGSAMISLIAFIDQWIREKDIAPVKTYFRSMKSFGIKGFLYWLIGWSGTMIAIVDMRAFSYISNGHWTYPFFLVLAFLSIGLSTYSWYFQVRNPQAQVKAVLMMSFYYLVRKWYFSLINFVLFAVLVVLIFIKPQIGLLISPILLTGLIYLNLYQTGRPKSN</sequence>
<name>A0A242A3D2_9ENTE</name>
<keyword evidence="3" id="KW-1185">Reference proteome</keyword>
<feature type="transmembrane region" description="Helical" evidence="1">
    <location>
        <begin position="20"/>
        <end position="44"/>
    </location>
</feature>
<evidence type="ECO:0008006" key="4">
    <source>
        <dbReference type="Google" id="ProtNLM"/>
    </source>
</evidence>
<keyword evidence="1" id="KW-0472">Membrane</keyword>
<evidence type="ECO:0000313" key="3">
    <source>
        <dbReference type="Proteomes" id="UP000195043"/>
    </source>
</evidence>
<feature type="transmembrane region" description="Helical" evidence="1">
    <location>
        <begin position="50"/>
        <end position="71"/>
    </location>
</feature>
<accession>A0A242A3D2</accession>
<evidence type="ECO:0000256" key="1">
    <source>
        <dbReference type="SAM" id="Phobius"/>
    </source>
</evidence>
<keyword evidence="1" id="KW-0812">Transmembrane</keyword>
<feature type="transmembrane region" description="Helical" evidence="1">
    <location>
        <begin position="98"/>
        <end position="121"/>
    </location>
</feature>
<protein>
    <recommendedName>
        <fullName evidence="4">DUF624 domain-containing protein</fullName>
    </recommendedName>
</protein>
<proteinExistence type="predicted"/>
<feature type="transmembrane region" description="Helical" evidence="1">
    <location>
        <begin position="127"/>
        <end position="148"/>
    </location>
</feature>
<reference evidence="2 3" key="1">
    <citation type="submission" date="2017-05" db="EMBL/GenBank/DDBJ databases">
        <title>The Genome Sequence of Enterococcus sp. 8G7_MSG3316.</title>
        <authorList>
            <consortium name="The Broad Institute Genomics Platform"/>
            <consortium name="The Broad Institute Genomic Center for Infectious Diseases"/>
            <person name="Earl A."/>
            <person name="Manson A."/>
            <person name="Schwartman J."/>
            <person name="Gilmore M."/>
            <person name="Abouelleil A."/>
            <person name="Cao P."/>
            <person name="Chapman S."/>
            <person name="Cusick C."/>
            <person name="Shea T."/>
            <person name="Young S."/>
            <person name="Neafsey D."/>
            <person name="Nusbaum C."/>
            <person name="Birren B."/>
        </authorList>
    </citation>
    <scope>NUCLEOTIDE SEQUENCE [LARGE SCALE GENOMIC DNA]</scope>
    <source>
        <strain evidence="2 3">8G7_MSG3316</strain>
    </source>
</reference>
<organism evidence="2 3">
    <name type="scientific">Candidatus Enterococcus testudinis</name>
    <dbReference type="NCBI Taxonomy" id="1834191"/>
    <lineage>
        <taxon>Bacteria</taxon>
        <taxon>Bacillati</taxon>
        <taxon>Bacillota</taxon>
        <taxon>Bacilli</taxon>
        <taxon>Lactobacillales</taxon>
        <taxon>Enterococcaceae</taxon>
        <taxon>Enterococcus</taxon>
    </lineage>
</organism>
<feature type="transmembrane region" description="Helical" evidence="1">
    <location>
        <begin position="172"/>
        <end position="191"/>
    </location>
</feature>
<evidence type="ECO:0000313" key="2">
    <source>
        <dbReference type="EMBL" id="OTN75429.1"/>
    </source>
</evidence>
<dbReference type="STRING" id="1834191.A5886_000499"/>
<feature type="transmembrane region" description="Helical" evidence="1">
    <location>
        <begin position="197"/>
        <end position="213"/>
    </location>
</feature>
<dbReference type="AlphaFoldDB" id="A0A242A3D2"/>
<dbReference type="EMBL" id="NGKU01000001">
    <property type="protein sequence ID" value="OTN75429.1"/>
    <property type="molecule type" value="Genomic_DNA"/>
</dbReference>
<dbReference type="Proteomes" id="UP000195043">
    <property type="component" value="Unassembled WGS sequence"/>
</dbReference>
<gene>
    <name evidence="2" type="ORF">A5886_000499</name>
</gene>
<comment type="caution">
    <text evidence="2">The sequence shown here is derived from an EMBL/GenBank/DDBJ whole genome shotgun (WGS) entry which is preliminary data.</text>
</comment>
<dbReference type="OrthoDB" id="2182688at2"/>